<dbReference type="OMA" id="MPHKPAM"/>
<comment type="subcellular location">
    <subcellularLocation>
        <location evidence="2">Secreted</location>
        <location evidence="2">Extracellular space</location>
        <location evidence="2">Extracellular matrix</location>
    </subcellularLocation>
</comment>
<feature type="region of interest" description="Disordered" evidence="11">
    <location>
        <begin position="287"/>
        <end position="321"/>
    </location>
</feature>
<dbReference type="AlphaFoldDB" id="A0A8C6S3L2"/>
<dbReference type="PANTHER" id="PTHR14115">
    <property type="entry name" value="AMELOBLASTIN"/>
    <property type="match status" value="1"/>
</dbReference>
<evidence type="ECO:0000256" key="11">
    <source>
        <dbReference type="SAM" id="MobiDB-lite"/>
    </source>
</evidence>
<dbReference type="GO" id="GO:0031214">
    <property type="term" value="P:biomineral tissue development"/>
    <property type="evidence" value="ECO:0007669"/>
    <property type="project" value="UniProtKB-KW"/>
</dbReference>
<dbReference type="Proteomes" id="UP000694381">
    <property type="component" value="Unassembled WGS sequence"/>
</dbReference>
<evidence type="ECO:0000256" key="12">
    <source>
        <dbReference type="SAM" id="SignalP"/>
    </source>
</evidence>
<evidence type="ECO:0000256" key="4">
    <source>
        <dbReference type="ARBA" id="ARBA00014018"/>
    </source>
</evidence>
<protein>
    <recommendedName>
        <fullName evidence="4">Ameloblastin</fullName>
    </recommendedName>
</protein>
<evidence type="ECO:0000256" key="6">
    <source>
        <dbReference type="ARBA" id="ARBA00022530"/>
    </source>
</evidence>
<comment type="similarity">
    <text evidence="3">Belongs to the ameloblastin family.</text>
</comment>
<comment type="function">
    <text evidence="1">Involved in the mineralization and structural organization of enamel.</text>
</comment>
<dbReference type="KEGG" id="ngi:103731066"/>
<evidence type="ECO:0000256" key="7">
    <source>
        <dbReference type="ARBA" id="ARBA00022553"/>
    </source>
</evidence>
<dbReference type="GO" id="GO:0007155">
    <property type="term" value="P:cell adhesion"/>
    <property type="evidence" value="ECO:0007669"/>
    <property type="project" value="TreeGrafter"/>
</dbReference>
<dbReference type="Ensembl" id="ENSNGAT00000032385.1">
    <property type="protein sequence ID" value="ENSNGAP00000026652.1"/>
    <property type="gene ID" value="ENSNGAG00000024229.1"/>
</dbReference>
<dbReference type="RefSeq" id="XP_008827598.1">
    <property type="nucleotide sequence ID" value="XM_008829376.1"/>
</dbReference>
<dbReference type="GO" id="GO:0008083">
    <property type="term" value="F:growth factor activity"/>
    <property type="evidence" value="ECO:0007669"/>
    <property type="project" value="TreeGrafter"/>
</dbReference>
<name>A0A8C6S3L2_NANGA</name>
<keyword evidence="5" id="KW-0964">Secreted</keyword>
<dbReference type="OrthoDB" id="9908655at2759"/>
<evidence type="ECO:0000256" key="3">
    <source>
        <dbReference type="ARBA" id="ARBA00006452"/>
    </source>
</evidence>
<evidence type="ECO:0000256" key="9">
    <source>
        <dbReference type="ARBA" id="ARBA00022729"/>
    </source>
</evidence>
<dbReference type="GO" id="GO:0030345">
    <property type="term" value="F:structural constituent of tooth enamel"/>
    <property type="evidence" value="ECO:0007669"/>
    <property type="project" value="InterPro"/>
</dbReference>
<reference evidence="13" key="2">
    <citation type="submission" date="2025-09" db="UniProtKB">
        <authorList>
            <consortium name="Ensembl"/>
        </authorList>
    </citation>
    <scope>IDENTIFICATION</scope>
</reference>
<organism evidence="13 14">
    <name type="scientific">Nannospalax galili</name>
    <name type="common">Northern Israeli blind subterranean mole rat</name>
    <name type="synonym">Spalax galili</name>
    <dbReference type="NCBI Taxonomy" id="1026970"/>
    <lineage>
        <taxon>Eukaryota</taxon>
        <taxon>Metazoa</taxon>
        <taxon>Chordata</taxon>
        <taxon>Craniata</taxon>
        <taxon>Vertebrata</taxon>
        <taxon>Euteleostomi</taxon>
        <taxon>Mammalia</taxon>
        <taxon>Eutheria</taxon>
        <taxon>Euarchontoglires</taxon>
        <taxon>Glires</taxon>
        <taxon>Rodentia</taxon>
        <taxon>Myomorpha</taxon>
        <taxon>Muroidea</taxon>
        <taxon>Spalacidae</taxon>
        <taxon>Spalacinae</taxon>
        <taxon>Nannospalax</taxon>
    </lineage>
</organism>
<evidence type="ECO:0000256" key="2">
    <source>
        <dbReference type="ARBA" id="ARBA00004498"/>
    </source>
</evidence>
<dbReference type="CTD" id="258"/>
<sequence length="426" mass="45921">MSASKIPLFKMKDLILFLCLLKMSLAVPAFPQQPGQPGMAPPGMASLSLETMRQLGSLQGLNALSQYSRLGFGKAFNTLWLPGLLPPHSSFPWIRPREHETQQYEYSLPVHPPPLPSQPSLQPHQPGLKQFLQPTAATGIQVTPQKGGPQPPMHPGQLPLQEGELTAPDEQLQAAPSEKPPTPELPLMDFAGPQFPTVFQIARLISRGPVAQNKPSAFYPGMFYMSYGTNQLNVPARLGFMSSEEMPGGRGSPMTYGSMFPGFGGLRHTLRGMNPNTAKGGDFTLEFDSPVSVTKGPEKGEGPQGSPLQEANPADPENPALLSQIAPGAHAGLRAFPNDNIPKLARGPEGQRQRPLGVTPAAADPLMTPELAEVYETYGADVTTPLGDGEATIDTTMSPDTQQTLMPGNKVHQPQMVHNAWRFQEP</sequence>
<evidence type="ECO:0000313" key="13">
    <source>
        <dbReference type="Ensembl" id="ENSNGAP00000026652.1"/>
    </source>
</evidence>
<dbReference type="InterPro" id="IPR007798">
    <property type="entry name" value="Amelin"/>
</dbReference>
<gene>
    <name evidence="13" type="primary">Ambn</name>
</gene>
<dbReference type="PANTHER" id="PTHR14115:SF0">
    <property type="entry name" value="AMELOBLASTIN"/>
    <property type="match status" value="1"/>
</dbReference>
<feature type="signal peptide" evidence="12">
    <location>
        <begin position="1"/>
        <end position="26"/>
    </location>
</feature>
<dbReference type="Pfam" id="PF05111">
    <property type="entry name" value="Amelin"/>
    <property type="match status" value="1"/>
</dbReference>
<dbReference type="GeneID" id="103731066"/>
<accession>A0A8C6S3L2</accession>
<evidence type="ECO:0000313" key="14">
    <source>
        <dbReference type="Proteomes" id="UP000694381"/>
    </source>
</evidence>
<dbReference type="GO" id="GO:0042475">
    <property type="term" value="P:odontogenesis of dentin-containing tooth"/>
    <property type="evidence" value="ECO:0007669"/>
    <property type="project" value="InterPro"/>
</dbReference>
<evidence type="ECO:0000256" key="1">
    <source>
        <dbReference type="ARBA" id="ARBA00004035"/>
    </source>
</evidence>
<dbReference type="SMART" id="SM00817">
    <property type="entry name" value="Amelin"/>
    <property type="match status" value="1"/>
</dbReference>
<evidence type="ECO:0000256" key="8">
    <source>
        <dbReference type="ARBA" id="ARBA00022591"/>
    </source>
</evidence>
<feature type="chain" id="PRO_5034459898" description="Ameloblastin" evidence="12">
    <location>
        <begin position="27"/>
        <end position="426"/>
    </location>
</feature>
<keyword evidence="10" id="KW-0379">Hydroxylation</keyword>
<keyword evidence="7" id="KW-0597">Phosphoprotein</keyword>
<keyword evidence="9 12" id="KW-0732">Signal</keyword>
<keyword evidence="14" id="KW-1185">Reference proteome</keyword>
<keyword evidence="6" id="KW-0272">Extracellular matrix</keyword>
<evidence type="ECO:0000256" key="10">
    <source>
        <dbReference type="ARBA" id="ARBA00023278"/>
    </source>
</evidence>
<reference evidence="13" key="1">
    <citation type="submission" date="2025-08" db="UniProtKB">
        <authorList>
            <consortium name="Ensembl"/>
        </authorList>
    </citation>
    <scope>IDENTIFICATION</scope>
</reference>
<dbReference type="GeneTree" id="ENSGT00390000018227"/>
<feature type="region of interest" description="Disordered" evidence="11">
    <location>
        <begin position="140"/>
        <end position="161"/>
    </location>
</feature>
<evidence type="ECO:0000256" key="5">
    <source>
        <dbReference type="ARBA" id="ARBA00022525"/>
    </source>
</evidence>
<proteinExistence type="inferred from homology"/>
<keyword evidence="8" id="KW-0091">Biomineralization</keyword>